<evidence type="ECO:0000259" key="1">
    <source>
        <dbReference type="PROSITE" id="PS50206"/>
    </source>
</evidence>
<dbReference type="SUPFAM" id="SSF52821">
    <property type="entry name" value="Rhodanese/Cell cycle control phosphatase"/>
    <property type="match status" value="1"/>
</dbReference>
<keyword evidence="3" id="KW-1185">Reference proteome</keyword>
<dbReference type="GO" id="GO:0110032">
    <property type="term" value="P:positive regulation of G2/MI transition of meiotic cell cycle"/>
    <property type="evidence" value="ECO:0007669"/>
    <property type="project" value="TreeGrafter"/>
</dbReference>
<dbReference type="GO" id="GO:0010971">
    <property type="term" value="P:positive regulation of G2/M transition of mitotic cell cycle"/>
    <property type="evidence" value="ECO:0007669"/>
    <property type="project" value="TreeGrafter"/>
</dbReference>
<dbReference type="SMART" id="SM00450">
    <property type="entry name" value="RHOD"/>
    <property type="match status" value="1"/>
</dbReference>
<dbReference type="PANTHER" id="PTHR10828:SF17">
    <property type="entry name" value="PROTEIN-TYROSINE-PHOSPHATASE"/>
    <property type="match status" value="1"/>
</dbReference>
<dbReference type="GeneID" id="14887816"/>
<dbReference type="Proteomes" id="UP000014680">
    <property type="component" value="Unassembled WGS sequence"/>
</dbReference>
<dbReference type="GO" id="GO:0005634">
    <property type="term" value="C:nucleus"/>
    <property type="evidence" value="ECO:0007669"/>
    <property type="project" value="TreeGrafter"/>
</dbReference>
<reference evidence="2 3" key="1">
    <citation type="submission" date="2012-10" db="EMBL/GenBank/DDBJ databases">
        <authorList>
            <person name="Zafar N."/>
            <person name="Inman J."/>
            <person name="Hall N."/>
            <person name="Lorenzi H."/>
            <person name="Caler E."/>
        </authorList>
    </citation>
    <scope>NUCLEOTIDE SEQUENCE [LARGE SCALE GENOMIC DNA]</scope>
    <source>
        <strain evidence="2 3">IP1</strain>
    </source>
</reference>
<organism evidence="2 3">
    <name type="scientific">Entamoeba invadens IP1</name>
    <dbReference type="NCBI Taxonomy" id="370355"/>
    <lineage>
        <taxon>Eukaryota</taxon>
        <taxon>Amoebozoa</taxon>
        <taxon>Evosea</taxon>
        <taxon>Archamoebae</taxon>
        <taxon>Mastigamoebida</taxon>
        <taxon>Entamoebidae</taxon>
        <taxon>Entamoeba</taxon>
    </lineage>
</organism>
<dbReference type="EMBL" id="KB206689">
    <property type="protein sequence ID" value="ELP88894.1"/>
    <property type="molecule type" value="Genomic_DNA"/>
</dbReference>
<feature type="domain" description="Rhodanese" evidence="1">
    <location>
        <begin position="116"/>
        <end position="207"/>
    </location>
</feature>
<evidence type="ECO:0000313" key="3">
    <source>
        <dbReference type="Proteomes" id="UP000014680"/>
    </source>
</evidence>
<dbReference type="OrthoDB" id="514271at2759"/>
<name>A0A0A1U3U1_ENTIV</name>
<dbReference type="GO" id="GO:0005737">
    <property type="term" value="C:cytoplasm"/>
    <property type="evidence" value="ECO:0007669"/>
    <property type="project" value="TreeGrafter"/>
</dbReference>
<gene>
    <name evidence="2" type="ORF">EIN_475960</name>
</gene>
<accession>A0A0A1U3U1</accession>
<dbReference type="GO" id="GO:0000086">
    <property type="term" value="P:G2/M transition of mitotic cell cycle"/>
    <property type="evidence" value="ECO:0007669"/>
    <property type="project" value="TreeGrafter"/>
</dbReference>
<evidence type="ECO:0000313" key="2">
    <source>
        <dbReference type="EMBL" id="ELP88894.1"/>
    </source>
</evidence>
<dbReference type="InterPro" id="IPR001763">
    <property type="entry name" value="Rhodanese-like_dom"/>
</dbReference>
<dbReference type="GO" id="GO:0004725">
    <property type="term" value="F:protein tyrosine phosphatase activity"/>
    <property type="evidence" value="ECO:0007669"/>
    <property type="project" value="TreeGrafter"/>
</dbReference>
<dbReference type="RefSeq" id="XP_004255665.1">
    <property type="nucleotide sequence ID" value="XM_004255617.1"/>
</dbReference>
<dbReference type="PANTHER" id="PTHR10828">
    <property type="entry name" value="M-PHASE INDUCER PHOSPHATASE DUAL SPECIFICITY PHOSPHATASE CDC25"/>
    <property type="match status" value="1"/>
</dbReference>
<dbReference type="VEuPathDB" id="AmoebaDB:EIN_475960"/>
<sequence length="251" mass="29593">MITPRLLDCSESICFSSFSESQYRTKRCVNSLTESDYPLYCETANSYHSWFLTSELLENNVFNIKQRSGTLPLKLTPKLFSSYSSNNFLDLTSVPRITLEECDLLQRTNKIVYYTDCRFPYEYEEGNVPGYLNLWNEQLFADFFESKKFDLDITAFVFYCEFSDKRAPFIIQSIRTLGLHSGDFIPRLFVLDSGFYGIYTHYKEVVEGKYLEMVSDRYKKERKMYQTLTPRSTPLTPKRPIIQRRSSTFTF</sequence>
<dbReference type="Pfam" id="PF00581">
    <property type="entry name" value="Rhodanese"/>
    <property type="match status" value="1"/>
</dbReference>
<dbReference type="InterPro" id="IPR036873">
    <property type="entry name" value="Rhodanese-like_dom_sf"/>
</dbReference>
<dbReference type="KEGG" id="eiv:EIN_475960"/>
<dbReference type="AlphaFoldDB" id="A0A0A1U3U1"/>
<proteinExistence type="predicted"/>
<dbReference type="PROSITE" id="PS50206">
    <property type="entry name" value="RHODANESE_3"/>
    <property type="match status" value="1"/>
</dbReference>
<protein>
    <submittedName>
        <fullName evidence="2">M-phase inducer phosphatase, putative</fullName>
    </submittedName>
</protein>
<dbReference type="Gene3D" id="3.40.250.10">
    <property type="entry name" value="Rhodanese-like domain"/>
    <property type="match status" value="1"/>
</dbReference>